<evidence type="ECO:0000313" key="4">
    <source>
        <dbReference type="Proteomes" id="UP000593758"/>
    </source>
</evidence>
<dbReference type="EMBL" id="CP063169">
    <property type="protein sequence ID" value="QOR69938.1"/>
    <property type="molecule type" value="Genomic_DNA"/>
</dbReference>
<keyword evidence="1" id="KW-0175">Coiled coil</keyword>
<feature type="transmembrane region" description="Helical" evidence="2">
    <location>
        <begin position="147"/>
        <end position="168"/>
    </location>
</feature>
<gene>
    <name evidence="3" type="ORF">IM660_14985</name>
</gene>
<evidence type="ECO:0000313" key="3">
    <source>
        <dbReference type="EMBL" id="QOR69938.1"/>
    </source>
</evidence>
<dbReference type="AlphaFoldDB" id="A0A7M1SQT5"/>
<feature type="coiled-coil region" evidence="1">
    <location>
        <begin position="1"/>
        <end position="28"/>
    </location>
</feature>
<reference evidence="3 4" key="1">
    <citation type="submission" date="2020-10" db="EMBL/GenBank/DDBJ databases">
        <title>Haloactinobacterium sp. RN3S43, a bacterium isolated from saline soil.</title>
        <authorList>
            <person name="Sun J.-Q."/>
        </authorList>
    </citation>
    <scope>NUCLEOTIDE SEQUENCE [LARGE SCALE GENOMIC DNA]</scope>
    <source>
        <strain evidence="3 4">RN3S43</strain>
    </source>
</reference>
<keyword evidence="2" id="KW-1133">Transmembrane helix</keyword>
<dbReference type="Proteomes" id="UP000593758">
    <property type="component" value="Chromosome"/>
</dbReference>
<accession>A0A7M1SQT5</accession>
<dbReference type="Pfam" id="PF22564">
    <property type="entry name" value="HAAS"/>
    <property type="match status" value="1"/>
</dbReference>
<dbReference type="KEGG" id="halt:IM660_14985"/>
<proteinExistence type="predicted"/>
<evidence type="ECO:0000256" key="1">
    <source>
        <dbReference type="SAM" id="Coils"/>
    </source>
</evidence>
<evidence type="ECO:0008006" key="5">
    <source>
        <dbReference type="Google" id="ProtNLM"/>
    </source>
</evidence>
<protein>
    <recommendedName>
        <fullName evidence="5">DUF1700 domain-containing protein</fullName>
    </recommendedName>
</protein>
<evidence type="ECO:0000256" key="2">
    <source>
        <dbReference type="SAM" id="Phobius"/>
    </source>
</evidence>
<sequence length="221" mass="23011">MTETVQRLARYQDDLARLLAALEPAERAEVLDGVREHIEAALAEVPGEASEADVNRILAELGSPGQVAEAALAERPATGPYTPGATGVVTTIDLLRSKLVGRWVPPVALVAVMVGGAFVFWGFPAILLGAGILAIAIAPLWTGAERVWGAIGLPLCSFMIFPGSLLFLRASVGGISLFTVGFYLFAAASVTIAIVLVIRGSRRAAQYARTHHAAPASGGVS</sequence>
<feature type="transmembrane region" description="Helical" evidence="2">
    <location>
        <begin position="107"/>
        <end position="135"/>
    </location>
</feature>
<keyword evidence="2" id="KW-0472">Membrane</keyword>
<dbReference type="RefSeq" id="WP_193496646.1">
    <property type="nucleotide sequence ID" value="NZ_CP063169.1"/>
</dbReference>
<keyword evidence="4" id="KW-1185">Reference proteome</keyword>
<organism evidence="3 4">
    <name type="scientific">Ruania alkalisoli</name>
    <dbReference type="NCBI Taxonomy" id="2779775"/>
    <lineage>
        <taxon>Bacteria</taxon>
        <taxon>Bacillati</taxon>
        <taxon>Actinomycetota</taxon>
        <taxon>Actinomycetes</taxon>
        <taxon>Micrococcales</taxon>
        <taxon>Ruaniaceae</taxon>
        <taxon>Ruania</taxon>
    </lineage>
</organism>
<feature type="transmembrane region" description="Helical" evidence="2">
    <location>
        <begin position="174"/>
        <end position="198"/>
    </location>
</feature>
<keyword evidence="2" id="KW-0812">Transmembrane</keyword>
<name>A0A7M1SQT5_9MICO</name>